<evidence type="ECO:0000256" key="3">
    <source>
        <dbReference type="ARBA" id="ARBA00023002"/>
    </source>
</evidence>
<evidence type="ECO:0000256" key="2">
    <source>
        <dbReference type="ARBA" id="ARBA00022628"/>
    </source>
</evidence>
<protein>
    <submittedName>
        <fullName evidence="6">Recombinase</fullName>
    </submittedName>
</protein>
<dbReference type="Pfam" id="PF21995">
    <property type="entry name" value="RNR-II_ins_dom"/>
    <property type="match status" value="1"/>
</dbReference>
<keyword evidence="4" id="KW-0170">Cobalt</keyword>
<dbReference type="Gene3D" id="3.20.70.20">
    <property type="match status" value="2"/>
</dbReference>
<gene>
    <name evidence="6" type="ORF">Q7A36_26260</name>
</gene>
<evidence type="ECO:0000259" key="5">
    <source>
        <dbReference type="Pfam" id="PF21995"/>
    </source>
</evidence>
<feature type="domain" description="B12-dependent ribonucleotide reductase insertion" evidence="5">
    <location>
        <begin position="214"/>
        <end position="281"/>
    </location>
</feature>
<keyword evidence="3" id="KW-0560">Oxidoreductase</keyword>
<keyword evidence="2" id="KW-0846">Cobalamin</keyword>
<reference evidence="6 7" key="1">
    <citation type="submission" date="2023-08" db="EMBL/GenBank/DDBJ databases">
        <title>The draft genome sequence of Paracraurococcus sp. LOR1-02.</title>
        <authorList>
            <person name="Kingkaew E."/>
            <person name="Tanasupawat S."/>
        </authorList>
    </citation>
    <scope>NUCLEOTIDE SEQUENCE [LARGE SCALE GENOMIC DNA]</scope>
    <source>
        <strain evidence="6 7">LOR1-02</strain>
    </source>
</reference>
<dbReference type="SUPFAM" id="SSF51998">
    <property type="entry name" value="PFL-like glycyl radical enzymes"/>
    <property type="match status" value="1"/>
</dbReference>
<comment type="cofactor">
    <cofactor evidence="1">
        <name>adenosylcob(III)alamin</name>
        <dbReference type="ChEBI" id="CHEBI:18408"/>
    </cofactor>
</comment>
<evidence type="ECO:0000256" key="1">
    <source>
        <dbReference type="ARBA" id="ARBA00001922"/>
    </source>
</evidence>
<proteinExistence type="predicted"/>
<name>A0ABT9E6R0_9PROT</name>
<dbReference type="EMBL" id="JAUTWS010000036">
    <property type="protein sequence ID" value="MDO9711877.1"/>
    <property type="molecule type" value="Genomic_DNA"/>
</dbReference>
<dbReference type="PANTHER" id="PTHR43371">
    <property type="entry name" value="VITAMIN B12-DEPENDENT RIBONUCLEOTIDE REDUCTASE"/>
    <property type="match status" value="1"/>
</dbReference>
<dbReference type="RefSeq" id="WP_305106731.1">
    <property type="nucleotide sequence ID" value="NZ_JAUTWS010000036.1"/>
</dbReference>
<dbReference type="InterPro" id="IPR050862">
    <property type="entry name" value="RdRp_reductase_class-2"/>
</dbReference>
<evidence type="ECO:0000313" key="7">
    <source>
        <dbReference type="Proteomes" id="UP001243009"/>
    </source>
</evidence>
<dbReference type="PANTHER" id="PTHR43371:SF1">
    <property type="entry name" value="RIBONUCLEOSIDE-DIPHOSPHATE REDUCTASE"/>
    <property type="match status" value="1"/>
</dbReference>
<sequence length="807" mass="87413">MDGSLPGTDWALRARIPGASFGTAPVPARPLDPGMGLAVARRTVFRPEDAGDFGRVADRVAAGNMALLGPAADPLEQARLRNAIATGALITSGRHLQHGDAAQPGRNMEVFTNCATAAASFSLFYLLLNGSGVGRAYDDDLAVVDWGRAPRLLLRLDPAHPDWPRTRAELHRFGAEFGLLPWGTTLEAFSEAQEAEVRAWIAREVVAEDAPLPADTIRHEIADSREGWAKAVELLESLAFAGAADRTLLLDLSAIRPRGAPIGGMQGRPASGPLSLLRGLVAARQHVIEPARHRAPDDEALAPWEQALLVDHYLSVEVQVGGARRAARMATKNWRDPGILRFIRAKSEGGLWTANNSVMVDAAFWAGVRAAQAGSADPGHAHALAVFEEATRCAFINGEPGFINGDKLEDMRTGAARAKPVHGDGRDVRSARYQADHAVPLLAELARRVQTARFPVTTNPCGEITLHVTGGYCVIADVAPLLACPADLATINPGEVPAEVAAAWDARVEDSLRLGVRFLMRANLMDALYGEEVRRTNRMGIGPTGLHEWAWMRFGLAFDDLLDEDRAAPFWAMLDRLSAAAKEEGVAYAEALGLAAPVTVTTVKPAGTTSKLFGLTEGAHLPARRQYLRWVQFKGTKDDAGAWTQDSDRLLAEYEARGYPIRTLRSFPGMSVVGFPTLPLIQRLGIGDRLVTAPEASPEDQYRWLSLLERYWIGAERGNQVSYTLKVFTDRHDLEAFRAMLLEHQPQIRCCAILPSRPDHALGYEYLPEEEVPAGRFAALVAAVRDPALHEAVDLAHLQCAGGVCPI</sequence>
<comment type="caution">
    <text evidence="6">The sequence shown here is derived from an EMBL/GenBank/DDBJ whole genome shotgun (WGS) entry which is preliminary data.</text>
</comment>
<dbReference type="InterPro" id="IPR054158">
    <property type="entry name" value="RNR-II_ins_dom"/>
</dbReference>
<evidence type="ECO:0000313" key="6">
    <source>
        <dbReference type="EMBL" id="MDO9711877.1"/>
    </source>
</evidence>
<keyword evidence="7" id="KW-1185">Reference proteome</keyword>
<evidence type="ECO:0000256" key="4">
    <source>
        <dbReference type="ARBA" id="ARBA00023285"/>
    </source>
</evidence>
<dbReference type="Proteomes" id="UP001243009">
    <property type="component" value="Unassembled WGS sequence"/>
</dbReference>
<accession>A0ABT9E6R0</accession>
<organism evidence="6 7">
    <name type="scientific">Paracraurococcus lichenis</name>
    <dbReference type="NCBI Taxonomy" id="3064888"/>
    <lineage>
        <taxon>Bacteria</taxon>
        <taxon>Pseudomonadati</taxon>
        <taxon>Pseudomonadota</taxon>
        <taxon>Alphaproteobacteria</taxon>
        <taxon>Acetobacterales</taxon>
        <taxon>Roseomonadaceae</taxon>
        <taxon>Paracraurococcus</taxon>
    </lineage>
</organism>
<dbReference type="Gene3D" id="3.30.1620.10">
    <property type="entry name" value="b-12 dependent (class ii) ribonucleotide reductase, Chain A, Domain 2"/>
    <property type="match status" value="1"/>
</dbReference>